<organism evidence="2 3">
    <name type="scientific">Adineta ricciae</name>
    <name type="common">Rotifer</name>
    <dbReference type="NCBI Taxonomy" id="249248"/>
    <lineage>
        <taxon>Eukaryota</taxon>
        <taxon>Metazoa</taxon>
        <taxon>Spiralia</taxon>
        <taxon>Gnathifera</taxon>
        <taxon>Rotifera</taxon>
        <taxon>Eurotatoria</taxon>
        <taxon>Bdelloidea</taxon>
        <taxon>Adinetida</taxon>
        <taxon>Adinetidae</taxon>
        <taxon>Adineta</taxon>
    </lineage>
</organism>
<dbReference type="AlphaFoldDB" id="A0A814NPE1"/>
<gene>
    <name evidence="2" type="ORF">EDS130_LOCUS19669</name>
</gene>
<sequence>MHCKILTINLAVLIVVCNGRFVEETKSHDLLETIKHDSLAISKKSVNIARDRALEILRDYYLSADHGNELDRYIQARRSLTDIFDDLVSNKPKRIADDIREFLRDFDERKEMEFDREDRVGQTKIRSL</sequence>
<name>A0A814NPE1_ADIRI</name>
<feature type="chain" id="PRO_5032971704" evidence="1">
    <location>
        <begin position="20"/>
        <end position="128"/>
    </location>
</feature>
<evidence type="ECO:0000313" key="2">
    <source>
        <dbReference type="EMBL" id="CAF1094690.1"/>
    </source>
</evidence>
<dbReference type="EMBL" id="CAJNOJ010000095">
    <property type="protein sequence ID" value="CAF1094690.1"/>
    <property type="molecule type" value="Genomic_DNA"/>
</dbReference>
<evidence type="ECO:0000256" key="1">
    <source>
        <dbReference type="SAM" id="SignalP"/>
    </source>
</evidence>
<dbReference type="Proteomes" id="UP000663852">
    <property type="component" value="Unassembled WGS sequence"/>
</dbReference>
<proteinExistence type="predicted"/>
<accession>A0A814NPE1</accession>
<comment type="caution">
    <text evidence="2">The sequence shown here is derived from an EMBL/GenBank/DDBJ whole genome shotgun (WGS) entry which is preliminary data.</text>
</comment>
<protein>
    <submittedName>
        <fullName evidence="2">Uncharacterized protein</fullName>
    </submittedName>
</protein>
<evidence type="ECO:0000313" key="3">
    <source>
        <dbReference type="Proteomes" id="UP000663852"/>
    </source>
</evidence>
<keyword evidence="1" id="KW-0732">Signal</keyword>
<feature type="signal peptide" evidence="1">
    <location>
        <begin position="1"/>
        <end position="19"/>
    </location>
</feature>
<reference evidence="2" key="1">
    <citation type="submission" date="2021-02" db="EMBL/GenBank/DDBJ databases">
        <authorList>
            <person name="Nowell W R."/>
        </authorList>
    </citation>
    <scope>NUCLEOTIDE SEQUENCE</scope>
</reference>